<dbReference type="Proteomes" id="UP000183040">
    <property type="component" value="Unassembled WGS sequence"/>
</dbReference>
<evidence type="ECO:0000313" key="3">
    <source>
        <dbReference type="Proteomes" id="UP000183040"/>
    </source>
</evidence>
<dbReference type="EMBL" id="FNRP01000049">
    <property type="protein sequence ID" value="SEB18118.1"/>
    <property type="molecule type" value="Genomic_DNA"/>
</dbReference>
<reference evidence="3 4" key="1">
    <citation type="submission" date="2016-10" db="EMBL/GenBank/DDBJ databases">
        <authorList>
            <person name="de Groot N.N."/>
        </authorList>
    </citation>
    <scope>NUCLEOTIDE SEQUENCE [LARGE SCALE GENOMIC DNA]</scope>
    <source>
        <strain evidence="2 4">NLAE-zl-C202</strain>
        <strain evidence="1 3">NLAE-zl-G339</strain>
    </source>
</reference>
<dbReference type="Proteomes" id="UP000183766">
    <property type="component" value="Unassembled WGS sequence"/>
</dbReference>
<dbReference type="AlphaFoldDB" id="A0A1I5DRK3"/>
<gene>
    <name evidence="1" type="ORF">SAMN04487924_14910</name>
    <name evidence="2" type="ORF">SAMN05216250_15810</name>
</gene>
<accession>A0A1I5DRK3</accession>
<evidence type="ECO:0000313" key="2">
    <source>
        <dbReference type="EMBL" id="SFO01401.1"/>
    </source>
</evidence>
<name>A0A1I5DRK3_9BACE</name>
<proteinExistence type="predicted"/>
<dbReference type="EMBL" id="FOUM01000058">
    <property type="protein sequence ID" value="SFO01401.1"/>
    <property type="molecule type" value="Genomic_DNA"/>
</dbReference>
<sequence>MNEFVPPCWHGCAIEVSRSCQQGGTIVTIGWHKPDNCNIVYIEAKNTKYSPVQ</sequence>
<evidence type="ECO:0000313" key="1">
    <source>
        <dbReference type="EMBL" id="SEB18118.1"/>
    </source>
</evidence>
<protein>
    <submittedName>
        <fullName evidence="2">Uncharacterized protein</fullName>
    </submittedName>
</protein>
<organism evidence="2 4">
    <name type="scientific">Bacteroides xylanisolvens</name>
    <dbReference type="NCBI Taxonomy" id="371601"/>
    <lineage>
        <taxon>Bacteria</taxon>
        <taxon>Pseudomonadati</taxon>
        <taxon>Bacteroidota</taxon>
        <taxon>Bacteroidia</taxon>
        <taxon>Bacteroidales</taxon>
        <taxon>Bacteroidaceae</taxon>
        <taxon>Bacteroides</taxon>
    </lineage>
</organism>
<evidence type="ECO:0000313" key="4">
    <source>
        <dbReference type="Proteomes" id="UP000183766"/>
    </source>
</evidence>